<feature type="region of interest" description="Disordered" evidence="4">
    <location>
        <begin position="1197"/>
        <end position="1243"/>
    </location>
</feature>
<comment type="subcellular location">
    <subcellularLocation>
        <location evidence="1">Nucleus</location>
    </subcellularLocation>
</comment>
<dbReference type="Gene3D" id="4.10.240.10">
    <property type="entry name" value="Zn(2)-C6 fungal-type DNA-binding domain"/>
    <property type="match status" value="1"/>
</dbReference>
<dbReference type="GO" id="GO:0003677">
    <property type="term" value="F:DNA binding"/>
    <property type="evidence" value="ECO:0007669"/>
    <property type="project" value="InterPro"/>
</dbReference>
<dbReference type="GO" id="GO:0005634">
    <property type="term" value="C:nucleus"/>
    <property type="evidence" value="ECO:0007669"/>
    <property type="project" value="UniProtKB-SubCell"/>
</dbReference>
<organism evidence="6 7">
    <name type="scientific">Cylindrobasidium torrendii FP15055 ss-10</name>
    <dbReference type="NCBI Taxonomy" id="1314674"/>
    <lineage>
        <taxon>Eukaryota</taxon>
        <taxon>Fungi</taxon>
        <taxon>Dikarya</taxon>
        <taxon>Basidiomycota</taxon>
        <taxon>Agaricomycotina</taxon>
        <taxon>Agaricomycetes</taxon>
        <taxon>Agaricomycetidae</taxon>
        <taxon>Agaricales</taxon>
        <taxon>Marasmiineae</taxon>
        <taxon>Physalacriaceae</taxon>
        <taxon>Cylindrobasidium</taxon>
    </lineage>
</organism>
<dbReference type="Proteomes" id="UP000054007">
    <property type="component" value="Unassembled WGS sequence"/>
</dbReference>
<feature type="compositionally biased region" description="Pro residues" evidence="4">
    <location>
        <begin position="1006"/>
        <end position="1017"/>
    </location>
</feature>
<dbReference type="PANTHER" id="PTHR31001:SF81">
    <property type="entry name" value="ZN(II)2CYS6 TRANSCRIPTION FACTOR"/>
    <property type="match status" value="1"/>
</dbReference>
<feature type="compositionally biased region" description="Polar residues" evidence="4">
    <location>
        <begin position="1159"/>
        <end position="1180"/>
    </location>
</feature>
<evidence type="ECO:0000259" key="5">
    <source>
        <dbReference type="PROSITE" id="PS50048"/>
    </source>
</evidence>
<feature type="compositionally biased region" description="Polar residues" evidence="4">
    <location>
        <begin position="1221"/>
        <end position="1242"/>
    </location>
</feature>
<feature type="compositionally biased region" description="Polar residues" evidence="4">
    <location>
        <begin position="964"/>
        <end position="974"/>
    </location>
</feature>
<keyword evidence="3" id="KW-0539">Nucleus</keyword>
<dbReference type="Pfam" id="PF00172">
    <property type="entry name" value="Zn_clus"/>
    <property type="match status" value="1"/>
</dbReference>
<feature type="region of interest" description="Disordered" evidence="4">
    <location>
        <begin position="1300"/>
        <end position="1320"/>
    </location>
</feature>
<feature type="compositionally biased region" description="Pro residues" evidence="4">
    <location>
        <begin position="975"/>
        <end position="992"/>
    </location>
</feature>
<feature type="compositionally biased region" description="Basic and acidic residues" evidence="4">
    <location>
        <begin position="382"/>
        <end position="393"/>
    </location>
</feature>
<dbReference type="InterPro" id="IPR001138">
    <property type="entry name" value="Zn2Cys6_DnaBD"/>
</dbReference>
<feature type="region of interest" description="Disordered" evidence="4">
    <location>
        <begin position="1081"/>
        <end position="1108"/>
    </location>
</feature>
<feature type="compositionally biased region" description="Low complexity" evidence="4">
    <location>
        <begin position="894"/>
        <end position="909"/>
    </location>
</feature>
<dbReference type="SMART" id="SM00066">
    <property type="entry name" value="GAL4"/>
    <property type="match status" value="1"/>
</dbReference>
<evidence type="ECO:0000313" key="7">
    <source>
        <dbReference type="Proteomes" id="UP000054007"/>
    </source>
</evidence>
<gene>
    <name evidence="6" type="ORF">CYLTODRAFT_397046</name>
</gene>
<dbReference type="GO" id="GO:0006351">
    <property type="term" value="P:DNA-templated transcription"/>
    <property type="evidence" value="ECO:0007669"/>
    <property type="project" value="InterPro"/>
</dbReference>
<feature type="compositionally biased region" description="Basic and acidic residues" evidence="4">
    <location>
        <begin position="1024"/>
        <end position="1037"/>
    </location>
</feature>
<feature type="compositionally biased region" description="Low complexity" evidence="4">
    <location>
        <begin position="832"/>
        <end position="846"/>
    </location>
</feature>
<evidence type="ECO:0000256" key="2">
    <source>
        <dbReference type="ARBA" id="ARBA00022723"/>
    </source>
</evidence>
<dbReference type="PROSITE" id="PS00463">
    <property type="entry name" value="ZN2_CY6_FUNGAL_1"/>
    <property type="match status" value="1"/>
</dbReference>
<dbReference type="OrthoDB" id="4934715at2759"/>
<evidence type="ECO:0000256" key="1">
    <source>
        <dbReference type="ARBA" id="ARBA00004123"/>
    </source>
</evidence>
<feature type="region of interest" description="Disordered" evidence="4">
    <location>
        <begin position="367"/>
        <end position="393"/>
    </location>
</feature>
<name>A0A0D7BBC2_9AGAR</name>
<dbReference type="PROSITE" id="PS50048">
    <property type="entry name" value="ZN2_CY6_FUNGAL_2"/>
    <property type="match status" value="1"/>
</dbReference>
<reference evidence="6 7" key="1">
    <citation type="journal article" date="2015" name="Fungal Genet. Biol.">
        <title>Evolution of novel wood decay mechanisms in Agaricales revealed by the genome sequences of Fistulina hepatica and Cylindrobasidium torrendii.</title>
        <authorList>
            <person name="Floudas D."/>
            <person name="Held B.W."/>
            <person name="Riley R."/>
            <person name="Nagy L.G."/>
            <person name="Koehler G."/>
            <person name="Ransdell A.S."/>
            <person name="Younus H."/>
            <person name="Chow J."/>
            <person name="Chiniquy J."/>
            <person name="Lipzen A."/>
            <person name="Tritt A."/>
            <person name="Sun H."/>
            <person name="Haridas S."/>
            <person name="LaButti K."/>
            <person name="Ohm R.A."/>
            <person name="Kues U."/>
            <person name="Blanchette R.A."/>
            <person name="Grigoriev I.V."/>
            <person name="Minto R.E."/>
            <person name="Hibbett D.S."/>
        </authorList>
    </citation>
    <scope>NUCLEOTIDE SEQUENCE [LARGE SCALE GENOMIC DNA]</scope>
    <source>
        <strain evidence="6 7">FP15055 ss-10</strain>
    </source>
</reference>
<proteinExistence type="predicted"/>
<protein>
    <recommendedName>
        <fullName evidence="5">Zn(2)-C6 fungal-type domain-containing protein</fullName>
    </recommendedName>
</protein>
<feature type="compositionally biased region" description="Polar residues" evidence="4">
    <location>
        <begin position="847"/>
        <end position="857"/>
    </location>
</feature>
<feature type="compositionally biased region" description="Polar residues" evidence="4">
    <location>
        <begin position="1098"/>
        <end position="1108"/>
    </location>
</feature>
<keyword evidence="2" id="KW-0479">Metal-binding</keyword>
<dbReference type="Pfam" id="PF04082">
    <property type="entry name" value="Fungal_trans"/>
    <property type="match status" value="1"/>
</dbReference>
<dbReference type="GO" id="GO:0000981">
    <property type="term" value="F:DNA-binding transcription factor activity, RNA polymerase II-specific"/>
    <property type="evidence" value="ECO:0007669"/>
    <property type="project" value="InterPro"/>
</dbReference>
<feature type="region of interest" description="Disordered" evidence="4">
    <location>
        <begin position="1147"/>
        <end position="1180"/>
    </location>
</feature>
<feature type="region of interest" description="Disordered" evidence="4">
    <location>
        <begin position="828"/>
        <end position="873"/>
    </location>
</feature>
<evidence type="ECO:0000313" key="6">
    <source>
        <dbReference type="EMBL" id="KIY67474.1"/>
    </source>
</evidence>
<evidence type="ECO:0000256" key="4">
    <source>
        <dbReference type="SAM" id="MobiDB-lite"/>
    </source>
</evidence>
<dbReference type="InterPro" id="IPR050613">
    <property type="entry name" value="Sec_Metabolite_Reg"/>
</dbReference>
<feature type="compositionally biased region" description="Low complexity" evidence="4">
    <location>
        <begin position="1147"/>
        <end position="1158"/>
    </location>
</feature>
<keyword evidence="7" id="KW-1185">Reference proteome</keyword>
<dbReference type="CDD" id="cd00067">
    <property type="entry name" value="GAL4"/>
    <property type="match status" value="1"/>
</dbReference>
<dbReference type="CDD" id="cd12148">
    <property type="entry name" value="fungal_TF_MHR"/>
    <property type="match status" value="1"/>
</dbReference>
<dbReference type="PANTHER" id="PTHR31001">
    <property type="entry name" value="UNCHARACTERIZED TRANSCRIPTIONAL REGULATORY PROTEIN"/>
    <property type="match status" value="1"/>
</dbReference>
<feature type="region of interest" description="Disordered" evidence="4">
    <location>
        <begin position="889"/>
        <end position="1068"/>
    </location>
</feature>
<feature type="domain" description="Zn(2)-C6 fungal-type" evidence="5">
    <location>
        <begin position="23"/>
        <end position="54"/>
    </location>
</feature>
<evidence type="ECO:0000256" key="3">
    <source>
        <dbReference type="ARBA" id="ARBA00023242"/>
    </source>
</evidence>
<feature type="compositionally biased region" description="Low complexity" evidence="4">
    <location>
        <begin position="1048"/>
        <end position="1057"/>
    </location>
</feature>
<dbReference type="InterPro" id="IPR007219">
    <property type="entry name" value="XnlR_reg_dom"/>
</dbReference>
<feature type="compositionally biased region" description="Low complexity" evidence="4">
    <location>
        <begin position="1302"/>
        <end position="1320"/>
    </location>
</feature>
<dbReference type="InterPro" id="IPR036864">
    <property type="entry name" value="Zn2-C6_fun-type_DNA-bd_sf"/>
</dbReference>
<dbReference type="EMBL" id="KN880525">
    <property type="protein sequence ID" value="KIY67474.1"/>
    <property type="molecule type" value="Genomic_DNA"/>
</dbReference>
<sequence length="1320" mass="143028">MDSEFDNALSPSKIAPRSRVTVVCAECKRLKLKCDRRNPCSSCLKRDTIARCVYSAAAVEKVDLHSLNNRLVTVENLLAQLTSGQLPVALLGPTSATGPPSTLSSSAASPPASLPYTSLSLSLDDVSSIWLDHLDVTSHVTLKSSSVAQLSTSTSNTLPSTSIYYPASLQDSSTPTRHDALHSGRPMVTLGMLNLLPPNSSQHGASATLHALLNAAEHSTHHTYPCINWTQFRARVDRMVARRTHRDRVGKRNDDDPSSRLERERDVPFYSAICAALALGALELSRRPSDSMQVDPPDSYLDADYWYRLSAQTLVEYERALTTNVNVDQKGVNAYGVDFVSACLLQVVYLIKGGLGPAVVETSSTFSGNSGDAAMASRQRRREKDREPAHSDRVGNLGGVAAVLFALTGKLVNVAREVGLSRDPEEILSSDLVKRALVQTPEPLDEQPDIVNFYDVEIRRRLWWDVLYYDLFVSDALGHEPLISDDFCTRIPCGELDKKALGPSSRRPPPLEDLDETGYSRGGFQYFEMKCQLSLLVRKIQRRMCASELSTTLLLHGAPESATAKNGYGYGIEQAASMEAEVIRWLQDLPSLWRLPKDTEQDNVDPIVVAQRVEIAVTAQRLIVKIYMPFLRKHASVSETVPAPYQATCGSVNAAHQILQACEIMLDMWKRRGCYSLNTVDSMVTPAMFDFYPFTRIVFDAAVICAHASIKQPMPMLARAAEDALDLAHRILGDPECPTSIGARGLGSGHDVPIDCALRLLDELKAQALSSRGVMGSTLKRKHSVVEKQEEEVEAKRTIIDESGLLSFSPGPSGIALTVTQQTLAKSATYPSVSSVRSEYSESGRSTSRASDGSANTKKSRGHPVIGIRIRNKEDSLLSKRRLSVEVGNTKAVPSASSGSTSDPSASDSFLGKSSPFAPPMPPTPVRAYTPTSLHLSDSDAERHRTRSSSLNQQLSPFALLQPPSITQHSNATPSPFPATHPSMGPLPPPFPSASHSFNRRGSAPEPQPPQNPPSARPPTTLFRKTDDATVDKRPDTVDGGSNPPQLPALLPMAPFQAPAPPMRTQGPTLIESYDARRFSAHDPSPVASHLAPPPKPDTQQVTPTMSYPSASPVMSTLANATSPVAVYPPSISPSAATYPSPTTAYTLSTSPTASTSTQSVGQPSSRYPSQSPVPQTTGSIETVPVPAYYESSGQWPAGQQTYAPPPPSVEYADGRYGSGTAENYGTSYEQRPSLSYGTGNTYDERSSVQYEAGAASGGDGYAQQSATGTHASYDGSIAYSSTQYAGTVGVKQVQEQCWREQPQQPYQWEQQPMQNNYYR</sequence>
<dbReference type="SUPFAM" id="SSF57701">
    <property type="entry name" value="Zn2/Cys6 DNA-binding domain"/>
    <property type="match status" value="1"/>
</dbReference>
<dbReference type="STRING" id="1314674.A0A0D7BBC2"/>
<dbReference type="GO" id="GO:0008270">
    <property type="term" value="F:zinc ion binding"/>
    <property type="evidence" value="ECO:0007669"/>
    <property type="project" value="InterPro"/>
</dbReference>
<accession>A0A0D7BBC2</accession>